<dbReference type="PANTHER" id="PTHR35526:SF3">
    <property type="entry name" value="ANTI-SIGMA-F FACTOR RSBW"/>
    <property type="match status" value="1"/>
</dbReference>
<gene>
    <name evidence="4" type="ORF">GCM10009760_11110</name>
</gene>
<dbReference type="InterPro" id="IPR050267">
    <property type="entry name" value="Anti-sigma-factor_SerPK"/>
</dbReference>
<feature type="region of interest" description="Disordered" evidence="2">
    <location>
        <begin position="1"/>
        <end position="23"/>
    </location>
</feature>
<dbReference type="InterPro" id="IPR036890">
    <property type="entry name" value="HATPase_C_sf"/>
</dbReference>
<evidence type="ECO:0000313" key="4">
    <source>
        <dbReference type="EMBL" id="GAA2134145.1"/>
    </source>
</evidence>
<evidence type="ECO:0000256" key="2">
    <source>
        <dbReference type="SAM" id="MobiDB-lite"/>
    </source>
</evidence>
<evidence type="ECO:0000256" key="1">
    <source>
        <dbReference type="ARBA" id="ARBA00022527"/>
    </source>
</evidence>
<accession>A0ABP5KLH2</accession>
<reference evidence="5" key="1">
    <citation type="journal article" date="2019" name="Int. J. Syst. Evol. Microbiol.">
        <title>The Global Catalogue of Microorganisms (GCM) 10K type strain sequencing project: providing services to taxonomists for standard genome sequencing and annotation.</title>
        <authorList>
            <consortium name="The Broad Institute Genomics Platform"/>
            <consortium name="The Broad Institute Genome Sequencing Center for Infectious Disease"/>
            <person name="Wu L."/>
            <person name="Ma J."/>
        </authorList>
    </citation>
    <scope>NUCLEOTIDE SEQUENCE [LARGE SCALE GENOMIC DNA]</scope>
    <source>
        <strain evidence="5">JCM 14560</strain>
    </source>
</reference>
<keyword evidence="1" id="KW-0808">Transferase</keyword>
<dbReference type="SUPFAM" id="SSF55874">
    <property type="entry name" value="ATPase domain of HSP90 chaperone/DNA topoisomerase II/histidine kinase"/>
    <property type="match status" value="1"/>
</dbReference>
<comment type="caution">
    <text evidence="4">The sequence shown here is derived from an EMBL/GenBank/DDBJ whole genome shotgun (WGS) entry which is preliminary data.</text>
</comment>
<name>A0ABP5KLH2_9ACTN</name>
<feature type="compositionally biased region" description="Polar residues" evidence="2">
    <location>
        <begin position="1"/>
        <end position="10"/>
    </location>
</feature>
<evidence type="ECO:0000313" key="5">
    <source>
        <dbReference type="Proteomes" id="UP001422759"/>
    </source>
</evidence>
<dbReference type="CDD" id="cd16936">
    <property type="entry name" value="HATPase_RsbW-like"/>
    <property type="match status" value="1"/>
</dbReference>
<keyword evidence="1" id="KW-0723">Serine/threonine-protein kinase</keyword>
<proteinExistence type="predicted"/>
<keyword evidence="5" id="KW-1185">Reference proteome</keyword>
<evidence type="ECO:0000259" key="3">
    <source>
        <dbReference type="Pfam" id="PF13581"/>
    </source>
</evidence>
<sequence length="165" mass="17888">MLMAPTNTASFPVPQEWGTEPGPAAVPPARRLIRRIAEAWQVPMSDAALRDLELCADELLANAVEHVRARCRVTVRWTGERLRVEVADSSPCLPDREAAEDTVTGGRGLLLVEGFAHSWGWHPTGLGKTVWFECAADQSATGDRRLAVLVHAANGRAAGRLTRSS</sequence>
<dbReference type="EMBL" id="BAAANT010000004">
    <property type="protein sequence ID" value="GAA2134145.1"/>
    <property type="molecule type" value="Genomic_DNA"/>
</dbReference>
<dbReference type="Gene3D" id="3.30.565.10">
    <property type="entry name" value="Histidine kinase-like ATPase, C-terminal domain"/>
    <property type="match status" value="1"/>
</dbReference>
<organism evidence="4 5">
    <name type="scientific">Kitasatospora kazusensis</name>
    <dbReference type="NCBI Taxonomy" id="407974"/>
    <lineage>
        <taxon>Bacteria</taxon>
        <taxon>Bacillati</taxon>
        <taxon>Actinomycetota</taxon>
        <taxon>Actinomycetes</taxon>
        <taxon>Kitasatosporales</taxon>
        <taxon>Streptomycetaceae</taxon>
        <taxon>Kitasatospora</taxon>
    </lineage>
</organism>
<protein>
    <recommendedName>
        <fullName evidence="3">Histidine kinase/HSP90-like ATPase domain-containing protein</fullName>
    </recommendedName>
</protein>
<keyword evidence="1" id="KW-0418">Kinase</keyword>
<dbReference type="Pfam" id="PF13581">
    <property type="entry name" value="HATPase_c_2"/>
    <property type="match status" value="1"/>
</dbReference>
<dbReference type="InterPro" id="IPR003594">
    <property type="entry name" value="HATPase_dom"/>
</dbReference>
<dbReference type="PANTHER" id="PTHR35526">
    <property type="entry name" value="ANTI-SIGMA-F FACTOR RSBW-RELATED"/>
    <property type="match status" value="1"/>
</dbReference>
<dbReference type="Proteomes" id="UP001422759">
    <property type="component" value="Unassembled WGS sequence"/>
</dbReference>
<feature type="domain" description="Histidine kinase/HSP90-like ATPase" evidence="3">
    <location>
        <begin position="23"/>
        <end position="132"/>
    </location>
</feature>